<dbReference type="Proteomes" id="UP000468828">
    <property type="component" value="Unassembled WGS sequence"/>
</dbReference>
<reference evidence="1 3" key="1">
    <citation type="submission" date="2020-01" db="EMBL/GenBank/DDBJ databases">
        <title>the WGS Modestobacter muralis CPCC 204518.</title>
        <authorList>
            <person name="Jiang Z."/>
        </authorList>
    </citation>
    <scope>NUCLEOTIDE SEQUENCE [LARGE SCALE GENOMIC DNA]</scope>
    <source>
        <strain evidence="1 3">DSM 100205</strain>
    </source>
</reference>
<comment type="caution">
    <text evidence="1">The sequence shown here is derived from an EMBL/GenBank/DDBJ whole genome shotgun (WGS) entry which is preliminary data.</text>
</comment>
<dbReference type="Proteomes" id="UP000471152">
    <property type="component" value="Unassembled WGS sequence"/>
</dbReference>
<accession>A0A6P0EUZ3</accession>
<gene>
    <name evidence="2" type="ORF">G3R41_06275</name>
    <name evidence="1" type="ORF">GCU67_06275</name>
</gene>
<evidence type="ECO:0000313" key="3">
    <source>
        <dbReference type="Proteomes" id="UP000468828"/>
    </source>
</evidence>
<dbReference type="EMBL" id="JAAGWH010000013">
    <property type="protein sequence ID" value="NEK93784.1"/>
    <property type="molecule type" value="Genomic_DNA"/>
</dbReference>
<proteinExistence type="predicted"/>
<evidence type="ECO:0008006" key="5">
    <source>
        <dbReference type="Google" id="ProtNLM"/>
    </source>
</evidence>
<dbReference type="AlphaFoldDB" id="A0A6P0EUZ3"/>
<sequence>MPSASLFPTDRRVAHRRDLRAAGISNQRVRTAVRTGRWQEPVRGVVVAHGGGLTRRERWQVGLEFAGPDACLSHHSALVAWGARVDELSPRRRTAGVTGAFAAPPETGMVEVSRPHGQHMASHGFVVVHQSRRPLEPVVVAGLPVTTAARAVVDVSLGAHRRADVEHVVSDALQRELVSIDDLFSEARALGRRLGPWLRSALEDARRGMRSVGESDLRRVVVAAGLPEPEWNAPVDTPAGRFFVDALWREHGVGAEADGRAWHLSAEDWAADLRRQNALHGAGLVLLRFPVPRLRADRVSCGREIAALVH</sequence>
<organism evidence="1 3">
    <name type="scientific">Modestobacter muralis</name>
    <dbReference type="NCBI Taxonomy" id="1608614"/>
    <lineage>
        <taxon>Bacteria</taxon>
        <taxon>Bacillati</taxon>
        <taxon>Actinomycetota</taxon>
        <taxon>Actinomycetes</taxon>
        <taxon>Geodermatophilales</taxon>
        <taxon>Geodermatophilaceae</taxon>
        <taxon>Modestobacter</taxon>
    </lineage>
</organism>
<keyword evidence="3" id="KW-1185">Reference proteome</keyword>
<reference evidence="2 4" key="2">
    <citation type="submission" date="2020-02" db="EMBL/GenBank/DDBJ databases">
        <title>The WGS of Modestobacter muralis DSM 100205.</title>
        <authorList>
            <person name="Jiang Z."/>
        </authorList>
    </citation>
    <scope>NUCLEOTIDE SEQUENCE [LARGE SCALE GENOMIC DNA]</scope>
    <source>
        <strain evidence="2 4">DSM 100205</strain>
    </source>
</reference>
<protein>
    <recommendedName>
        <fullName evidence="5">DUF559 domain-containing protein</fullName>
    </recommendedName>
</protein>
<dbReference type="EMBL" id="JAAGWB010000013">
    <property type="protein sequence ID" value="NEN50551.1"/>
    <property type="molecule type" value="Genomic_DNA"/>
</dbReference>
<name>A0A6P0EUZ3_9ACTN</name>
<dbReference type="RefSeq" id="WP_163610187.1">
    <property type="nucleotide sequence ID" value="NZ_JAAGWB010000013.1"/>
</dbReference>
<evidence type="ECO:0000313" key="1">
    <source>
        <dbReference type="EMBL" id="NEK93784.1"/>
    </source>
</evidence>
<evidence type="ECO:0000313" key="4">
    <source>
        <dbReference type="Proteomes" id="UP000471152"/>
    </source>
</evidence>
<evidence type="ECO:0000313" key="2">
    <source>
        <dbReference type="EMBL" id="NEN50551.1"/>
    </source>
</evidence>